<accession>A0A7D6ZJH2</accession>
<evidence type="ECO:0000313" key="2">
    <source>
        <dbReference type="Proteomes" id="UP000515512"/>
    </source>
</evidence>
<gene>
    <name evidence="1" type="ORF">H0264_09865</name>
</gene>
<keyword evidence="2" id="KW-1185">Reference proteome</keyword>
<dbReference type="RefSeq" id="WP_181583684.1">
    <property type="nucleotide sequence ID" value="NZ_CP059399.1"/>
</dbReference>
<sequence length="91" mass="10399">MSTHYSAGTGIGSVGYFRDMFDDPELSEDPELAQARVFLRELERHMAGLTRRLQTALTSEARQSIDTELTTVRRYVDRIHRRFPGITARAV</sequence>
<organism evidence="1 2">
    <name type="scientific">Nocardia huaxiensis</name>
    <dbReference type="NCBI Taxonomy" id="2755382"/>
    <lineage>
        <taxon>Bacteria</taxon>
        <taxon>Bacillati</taxon>
        <taxon>Actinomycetota</taxon>
        <taxon>Actinomycetes</taxon>
        <taxon>Mycobacteriales</taxon>
        <taxon>Nocardiaceae</taxon>
        <taxon>Nocardia</taxon>
    </lineage>
</organism>
<dbReference type="KEGG" id="nhu:H0264_09865"/>
<protein>
    <submittedName>
        <fullName evidence="1">Uncharacterized protein</fullName>
    </submittedName>
</protein>
<proteinExistence type="predicted"/>
<dbReference type="Proteomes" id="UP000515512">
    <property type="component" value="Chromosome"/>
</dbReference>
<reference evidence="1 2" key="1">
    <citation type="submission" date="2020-07" db="EMBL/GenBank/DDBJ databases">
        <authorList>
            <person name="Zhuang K."/>
            <person name="Ran Y."/>
        </authorList>
    </citation>
    <scope>NUCLEOTIDE SEQUENCE [LARGE SCALE GENOMIC DNA]</scope>
    <source>
        <strain evidence="1 2">WCH-YHL-001</strain>
    </source>
</reference>
<dbReference type="EMBL" id="CP059399">
    <property type="protein sequence ID" value="QLY32519.1"/>
    <property type="molecule type" value="Genomic_DNA"/>
</dbReference>
<evidence type="ECO:0000313" key="1">
    <source>
        <dbReference type="EMBL" id="QLY32519.1"/>
    </source>
</evidence>
<name>A0A7D6ZJH2_9NOCA</name>
<dbReference type="AlphaFoldDB" id="A0A7D6ZJH2"/>